<evidence type="ECO:0000256" key="1">
    <source>
        <dbReference type="SAM" id="MobiDB-lite"/>
    </source>
</evidence>
<accession>K1WQ14</accession>
<dbReference type="AlphaFoldDB" id="K1WQ14"/>
<evidence type="ECO:0000313" key="2">
    <source>
        <dbReference type="EMBL" id="EKD15086.1"/>
    </source>
</evidence>
<dbReference type="KEGG" id="mbe:MBM_06847"/>
<dbReference type="OMA" id="CRPETSF"/>
<organism evidence="2 3">
    <name type="scientific">Marssonina brunnea f. sp. multigermtubi (strain MB_m1)</name>
    <name type="common">Marssonina leaf spot fungus</name>
    <dbReference type="NCBI Taxonomy" id="1072389"/>
    <lineage>
        <taxon>Eukaryota</taxon>
        <taxon>Fungi</taxon>
        <taxon>Dikarya</taxon>
        <taxon>Ascomycota</taxon>
        <taxon>Pezizomycotina</taxon>
        <taxon>Leotiomycetes</taxon>
        <taxon>Helotiales</taxon>
        <taxon>Drepanopezizaceae</taxon>
        <taxon>Drepanopeziza</taxon>
    </lineage>
</organism>
<gene>
    <name evidence="2" type="ORF">MBM_06847</name>
</gene>
<protein>
    <submittedName>
        <fullName evidence="2">Uncharacterized protein</fullName>
    </submittedName>
</protein>
<dbReference type="Proteomes" id="UP000006753">
    <property type="component" value="Unassembled WGS sequence"/>
</dbReference>
<sequence length="559" mass="61780">MFSVLGNIGLGPAPNAPRVIPPRTPVKFPQFTPQSEEKVFQTQSDTPLVELLQKIHRPADIKPSVFEAVGIHVIPDASPQDLTPDASYLPPFEQWNAIPACELSDANWATQKCLSNGGRSPGAQTYRERRKELLIDNTAAFRSIRRMPAPKGETNARLGNAYEFYKHLEFLSGYWPDTSLPPEAEPFSTDAEEKDKSTIPIHMRTHVAVGNGAQLPPDCRQHLITAFVRLVAWDFGCNVSPSRTEPRLLLTPSPRAPPHATRPPTTMVSSAHFIYRLPGESSVARCGIVEGPVAAVSARATHTFATPLDETLDLTREIVAILITAQQRARSGKTEKRFGEGKWWTSTPRWGGGPGGPIGKEGDKAEEDALTLAASGVPEKSPVEISRGVEENAGVKMANEVKRQIGGIADRTPTAGKRLKKGKDGNLMAMYQTYRKMNPPSAMWDRNVRYEAIGKVQGTGYDDIFLISALNHHVCVVRARVPEALMDVLGGEEREEWERVVVWRSRWWDLYLGVDRVEAMEAVWGLMNWLLRDVGTSARMQEPKQEKAAGGEGEEMDLS</sequence>
<proteinExistence type="predicted"/>
<keyword evidence="3" id="KW-1185">Reference proteome</keyword>
<evidence type="ECO:0000313" key="3">
    <source>
        <dbReference type="Proteomes" id="UP000006753"/>
    </source>
</evidence>
<dbReference type="HOGENOM" id="CLU_014758_0_0_1"/>
<dbReference type="EMBL" id="JH921443">
    <property type="protein sequence ID" value="EKD15086.1"/>
    <property type="molecule type" value="Genomic_DNA"/>
</dbReference>
<reference evidence="2 3" key="1">
    <citation type="journal article" date="2012" name="BMC Genomics">
        <title>Sequencing the genome of Marssonina brunnea reveals fungus-poplar co-evolution.</title>
        <authorList>
            <person name="Zhu S."/>
            <person name="Cao Y.-Z."/>
            <person name="Jiang C."/>
            <person name="Tan B.-Y."/>
            <person name="Wang Z."/>
            <person name="Feng S."/>
            <person name="Zhang L."/>
            <person name="Su X.-H."/>
            <person name="Brejova B."/>
            <person name="Vinar T."/>
            <person name="Xu M."/>
            <person name="Wang M.-X."/>
            <person name="Zhang S.-G."/>
            <person name="Huang M.-R."/>
            <person name="Wu R."/>
            <person name="Zhou Y."/>
        </authorList>
    </citation>
    <scope>NUCLEOTIDE SEQUENCE [LARGE SCALE GENOMIC DNA]</scope>
    <source>
        <strain evidence="2 3">MB_m1</strain>
    </source>
</reference>
<dbReference type="STRING" id="1072389.K1WQ14"/>
<dbReference type="eggNOG" id="ENOG502S9CJ">
    <property type="taxonomic scope" value="Eukaryota"/>
</dbReference>
<dbReference type="OrthoDB" id="5407653at2759"/>
<dbReference type="RefSeq" id="XP_007294736.1">
    <property type="nucleotide sequence ID" value="XM_007294674.1"/>
</dbReference>
<dbReference type="GeneID" id="18762782"/>
<dbReference type="InParanoid" id="K1WQ14"/>
<feature type="region of interest" description="Disordered" evidence="1">
    <location>
        <begin position="333"/>
        <end position="355"/>
    </location>
</feature>
<name>K1WQ14_MARBU</name>